<dbReference type="InterPro" id="IPR020590">
    <property type="entry name" value="Guanylate_kinase_CS"/>
</dbReference>
<dbReference type="PANTHER" id="PTHR23117">
    <property type="entry name" value="GUANYLATE KINASE-RELATED"/>
    <property type="match status" value="1"/>
</dbReference>
<dbReference type="InterPro" id="IPR047806">
    <property type="entry name" value="IHF_actinobact"/>
</dbReference>
<accession>A0A1H1QVG0</accession>
<keyword evidence="8 11" id="KW-0067">ATP-binding</keyword>
<keyword evidence="6 11" id="KW-0547">Nucleotide-binding</keyword>
<evidence type="ECO:0000313" key="16">
    <source>
        <dbReference type="Proteomes" id="UP000199482"/>
    </source>
</evidence>
<reference evidence="15" key="1">
    <citation type="submission" date="2016-10" db="EMBL/GenBank/DDBJ databases">
        <authorList>
            <person name="de Groot N.N."/>
        </authorList>
    </citation>
    <scope>NUCLEOTIDE SEQUENCE [LARGE SCALE GENOMIC DNA]</scope>
    <source>
        <strain evidence="15">CPCC 202695</strain>
    </source>
</reference>
<name>A0A1H1QVG0_9MICO</name>
<dbReference type="SUPFAM" id="SSF52540">
    <property type="entry name" value="P-loop containing nucleoside triphosphate hydrolases"/>
    <property type="match status" value="1"/>
</dbReference>
<feature type="binding site" evidence="11">
    <location>
        <begin position="127"/>
        <end position="134"/>
    </location>
    <ligand>
        <name>ATP</name>
        <dbReference type="ChEBI" id="CHEBI:30616"/>
    </ligand>
</feature>
<comment type="catalytic activity">
    <reaction evidence="10 11">
        <text>GMP + ATP = GDP + ADP</text>
        <dbReference type="Rhea" id="RHEA:20780"/>
        <dbReference type="ChEBI" id="CHEBI:30616"/>
        <dbReference type="ChEBI" id="CHEBI:58115"/>
        <dbReference type="ChEBI" id="CHEBI:58189"/>
        <dbReference type="ChEBI" id="CHEBI:456216"/>
        <dbReference type="EC" id="2.7.4.8"/>
    </reaction>
</comment>
<feature type="compositionally biased region" description="Basic and acidic residues" evidence="12">
    <location>
        <begin position="309"/>
        <end position="328"/>
    </location>
</feature>
<organism evidence="15 16">
    <name type="scientific">Agromyces flavus</name>
    <dbReference type="NCBI Taxonomy" id="589382"/>
    <lineage>
        <taxon>Bacteria</taxon>
        <taxon>Bacillati</taxon>
        <taxon>Actinomycetota</taxon>
        <taxon>Actinomycetes</taxon>
        <taxon>Micrococcales</taxon>
        <taxon>Microbacteriaceae</taxon>
        <taxon>Agromyces</taxon>
    </lineage>
</organism>
<evidence type="ECO:0000256" key="1">
    <source>
        <dbReference type="ARBA" id="ARBA00003531"/>
    </source>
</evidence>
<dbReference type="Gene3D" id="3.30.63.10">
    <property type="entry name" value="Guanylate Kinase phosphate binding domain"/>
    <property type="match status" value="1"/>
</dbReference>
<comment type="function">
    <text evidence="1 11">Essential for recycling GMP and indirectly, cGMP.</text>
</comment>
<evidence type="ECO:0000256" key="3">
    <source>
        <dbReference type="ARBA" id="ARBA00012961"/>
    </source>
</evidence>
<dbReference type="Gene3D" id="1.10.8.50">
    <property type="match status" value="1"/>
</dbReference>
<evidence type="ECO:0000313" key="14">
    <source>
        <dbReference type="EMBL" id="MCP2367672.1"/>
    </source>
</evidence>
<protein>
    <recommendedName>
        <fullName evidence="4 11">Guanylate kinase</fullName>
        <ecNumber evidence="3 11">2.7.4.8</ecNumber>
    </recommendedName>
    <alternativeName>
        <fullName evidence="9 11">GMP kinase</fullName>
    </alternativeName>
</protein>
<comment type="similarity">
    <text evidence="2 11">Belongs to the guanylate kinase family.</text>
</comment>
<evidence type="ECO:0000256" key="4">
    <source>
        <dbReference type="ARBA" id="ARBA00016296"/>
    </source>
</evidence>
<dbReference type="Pfam" id="PF22525">
    <property type="entry name" value="H2TH_5"/>
    <property type="match status" value="1"/>
</dbReference>
<dbReference type="Gene3D" id="3.40.50.300">
    <property type="entry name" value="P-loop containing nucleotide triphosphate hydrolases"/>
    <property type="match status" value="1"/>
</dbReference>
<proteinExistence type="inferred from homology"/>
<gene>
    <name evidence="11" type="primary">gmk</name>
    <name evidence="14" type="ORF">BCL57_001831</name>
    <name evidence="15" type="ORF">SAMN04489721_1043</name>
</gene>
<evidence type="ECO:0000256" key="7">
    <source>
        <dbReference type="ARBA" id="ARBA00022777"/>
    </source>
</evidence>
<dbReference type="PROSITE" id="PS50052">
    <property type="entry name" value="GUANYLATE_KINASE_2"/>
    <property type="match status" value="1"/>
</dbReference>
<dbReference type="Pfam" id="PF00625">
    <property type="entry name" value="Guanylate_kin"/>
    <property type="match status" value="1"/>
</dbReference>
<dbReference type="GO" id="GO:0004385">
    <property type="term" value="F:GMP kinase activity"/>
    <property type="evidence" value="ECO:0007669"/>
    <property type="project" value="UniProtKB-UniRule"/>
</dbReference>
<dbReference type="Proteomes" id="UP000893823">
    <property type="component" value="Unassembled WGS sequence"/>
</dbReference>
<dbReference type="SMART" id="SM00072">
    <property type="entry name" value="GuKc"/>
    <property type="match status" value="1"/>
</dbReference>
<feature type="region of interest" description="Disordered" evidence="12">
    <location>
        <begin position="297"/>
        <end position="328"/>
    </location>
</feature>
<dbReference type="PROSITE" id="PS00856">
    <property type="entry name" value="GUANYLATE_KINASE_1"/>
    <property type="match status" value="1"/>
</dbReference>
<dbReference type="GO" id="GO:0005524">
    <property type="term" value="F:ATP binding"/>
    <property type="evidence" value="ECO:0007669"/>
    <property type="project" value="UniProtKB-UniRule"/>
</dbReference>
<dbReference type="OrthoDB" id="9808150at2"/>
<sequence>MSERTATSAPPEVDRVAASRAAVAARRARAAVKHDISTGDRSPLDVLRAAYEEPEGAEGRLRVTEFLTSIPAIGQTKCARIMDELQIANAKRLGGLGRLQRRRLREFVAEWVADHGGTGDRLVVLAGPTAVGKGTVAGYIREHHPDVKLSVSATTRAPRPGEVEGEHYFFVSDDEFDRMVASGELLEWATVHNAYRYGTPRRAVEEAIAAGNSVLLEIDIQGARSVRRAMPEATLVFLLPPTWDELVRRLVGRGTESAAEQQRRLETAKVELAAVEEFDHQVVNHEVREAAQKVVDLMRPRRGRRQPAPRHDLPRITDAPHSKESLHG</sequence>
<dbReference type="InterPro" id="IPR008144">
    <property type="entry name" value="Guanylate_kin-like_dom"/>
</dbReference>
<dbReference type="InterPro" id="IPR055201">
    <property type="entry name" value="IHF-like_H2TH"/>
</dbReference>
<dbReference type="EMBL" id="SODL02000003">
    <property type="protein sequence ID" value="MCP2367672.1"/>
    <property type="molecule type" value="Genomic_DNA"/>
</dbReference>
<dbReference type="RefSeq" id="WP_092669841.1">
    <property type="nucleotide sequence ID" value="NZ_BMDN01000003.1"/>
</dbReference>
<dbReference type="CDD" id="cd00071">
    <property type="entry name" value="GMPK"/>
    <property type="match status" value="1"/>
</dbReference>
<dbReference type="PANTHER" id="PTHR23117:SF13">
    <property type="entry name" value="GUANYLATE KINASE"/>
    <property type="match status" value="1"/>
</dbReference>
<keyword evidence="17" id="KW-1185">Reference proteome</keyword>
<evidence type="ECO:0000313" key="17">
    <source>
        <dbReference type="Proteomes" id="UP000893823"/>
    </source>
</evidence>
<evidence type="ECO:0000256" key="6">
    <source>
        <dbReference type="ARBA" id="ARBA00022741"/>
    </source>
</evidence>
<keyword evidence="11" id="KW-0963">Cytoplasm</keyword>
<evidence type="ECO:0000256" key="5">
    <source>
        <dbReference type="ARBA" id="ARBA00022679"/>
    </source>
</evidence>
<feature type="domain" description="Guanylate kinase-like" evidence="13">
    <location>
        <begin position="120"/>
        <end position="299"/>
    </location>
</feature>
<dbReference type="AlphaFoldDB" id="A0A1H1QVG0"/>
<reference evidence="16" key="2">
    <citation type="submission" date="2016-10" db="EMBL/GenBank/DDBJ databases">
        <authorList>
            <person name="Varghese N."/>
            <person name="Submissions S."/>
        </authorList>
    </citation>
    <scope>NUCLEOTIDE SEQUENCE [LARGE SCALE GENOMIC DNA]</scope>
    <source>
        <strain evidence="16">CPCC 202695</strain>
    </source>
</reference>
<evidence type="ECO:0000256" key="8">
    <source>
        <dbReference type="ARBA" id="ARBA00022840"/>
    </source>
</evidence>
<keyword evidence="5 11" id="KW-0808">Transferase</keyword>
<comment type="subcellular location">
    <subcellularLocation>
        <location evidence="11">Cytoplasm</location>
    </subcellularLocation>
</comment>
<dbReference type="EMBL" id="LT629755">
    <property type="protein sequence ID" value="SDS27366.1"/>
    <property type="molecule type" value="Genomic_DNA"/>
</dbReference>
<reference evidence="14" key="3">
    <citation type="submission" date="2022-06" db="EMBL/GenBank/DDBJ databases">
        <title>Genomic Encyclopedia of Type Strains, Phase III (KMG-III): the genomes of soil and plant-associated and newly described type strains.</title>
        <authorList>
            <person name="Whitman W."/>
        </authorList>
    </citation>
    <scope>NUCLEOTIDE SEQUENCE</scope>
    <source>
        <strain evidence="14">CPCC 202695</strain>
    </source>
</reference>
<evidence type="ECO:0000256" key="11">
    <source>
        <dbReference type="HAMAP-Rule" id="MF_00328"/>
    </source>
</evidence>
<dbReference type="InterPro" id="IPR017665">
    <property type="entry name" value="Guanylate_kinase"/>
</dbReference>
<dbReference type="Proteomes" id="UP000199482">
    <property type="component" value="Chromosome I"/>
</dbReference>
<dbReference type="NCBIfam" id="TIGR03263">
    <property type="entry name" value="guanyl_kin"/>
    <property type="match status" value="1"/>
</dbReference>
<evidence type="ECO:0000256" key="10">
    <source>
        <dbReference type="ARBA" id="ARBA00048594"/>
    </source>
</evidence>
<dbReference type="InterPro" id="IPR008145">
    <property type="entry name" value="GK/Ca_channel_bsu"/>
</dbReference>
<dbReference type="FunFam" id="3.30.63.10:FF:000002">
    <property type="entry name" value="Guanylate kinase 1"/>
    <property type="match status" value="1"/>
</dbReference>
<evidence type="ECO:0000256" key="12">
    <source>
        <dbReference type="SAM" id="MobiDB-lite"/>
    </source>
</evidence>
<dbReference type="InterPro" id="IPR027417">
    <property type="entry name" value="P-loop_NTPase"/>
</dbReference>
<evidence type="ECO:0000256" key="2">
    <source>
        <dbReference type="ARBA" id="ARBA00005790"/>
    </source>
</evidence>
<dbReference type="HAMAP" id="MF_00328">
    <property type="entry name" value="Guanylate_kinase"/>
    <property type="match status" value="1"/>
</dbReference>
<evidence type="ECO:0000259" key="13">
    <source>
        <dbReference type="PROSITE" id="PS50052"/>
    </source>
</evidence>
<keyword evidence="7 11" id="KW-0418">Kinase</keyword>
<dbReference type="NCBIfam" id="NF041260">
    <property type="entry name" value="actino_IHF"/>
    <property type="match status" value="1"/>
</dbReference>
<dbReference type="GO" id="GO:0005829">
    <property type="term" value="C:cytosol"/>
    <property type="evidence" value="ECO:0007669"/>
    <property type="project" value="TreeGrafter"/>
</dbReference>
<evidence type="ECO:0000313" key="15">
    <source>
        <dbReference type="EMBL" id="SDS27366.1"/>
    </source>
</evidence>
<evidence type="ECO:0000256" key="9">
    <source>
        <dbReference type="ARBA" id="ARBA00030128"/>
    </source>
</evidence>
<dbReference type="EC" id="2.7.4.8" evidence="3 11"/>
<dbReference type="STRING" id="589382.SAMN04489721_1043"/>